<dbReference type="Pfam" id="PF04356">
    <property type="entry name" value="DUF489"/>
    <property type="match status" value="1"/>
</dbReference>
<dbReference type="EMBL" id="AAZJ01000018">
    <property type="protein sequence ID" value="EDK12971.1"/>
    <property type="molecule type" value="Genomic_DNA"/>
</dbReference>
<dbReference type="InterPro" id="IPR007451">
    <property type="entry name" value="HflD"/>
</dbReference>
<keyword evidence="2" id="KW-1003">Cell membrane</keyword>
<keyword evidence="4" id="KW-0472">Membrane</keyword>
<accession>A4P0U4</accession>
<dbReference type="BioCyc" id="HINF375063:G119K-2117-MONOMER"/>
<evidence type="ECO:0000313" key="6">
    <source>
        <dbReference type="Proteomes" id="UP000005596"/>
    </source>
</evidence>
<protein>
    <submittedName>
        <fullName evidence="5">Uncharacterized protein</fullName>
    </submittedName>
</protein>
<dbReference type="GO" id="GO:0005737">
    <property type="term" value="C:cytoplasm"/>
    <property type="evidence" value="ECO:0007669"/>
    <property type="project" value="UniProtKB-SubCell"/>
</dbReference>
<name>A4P0U4_HAEIF</name>
<sequence length="48" mass="5599">MQNKIRAVLLAGIRSAVLWKQMGGTKWQILFFRRKLLATAKQIYSSIY</sequence>
<organism evidence="5 6">
    <name type="scientific">Haemophilus influenzae 22.4-21</name>
    <dbReference type="NCBI Taxonomy" id="375063"/>
    <lineage>
        <taxon>Bacteria</taxon>
        <taxon>Pseudomonadati</taxon>
        <taxon>Pseudomonadota</taxon>
        <taxon>Gammaproteobacteria</taxon>
        <taxon>Pasteurellales</taxon>
        <taxon>Pasteurellaceae</taxon>
        <taxon>Haemophilus</taxon>
    </lineage>
</organism>
<proteinExistence type="predicted"/>
<evidence type="ECO:0000313" key="5">
    <source>
        <dbReference type="EMBL" id="EDK12971.1"/>
    </source>
</evidence>
<evidence type="ECO:0000256" key="1">
    <source>
        <dbReference type="ARBA" id="ARBA00004496"/>
    </source>
</evidence>
<comment type="subcellular location">
    <subcellularLocation>
        <location evidence="1">Cytoplasm</location>
    </subcellularLocation>
</comment>
<dbReference type="InterPro" id="IPR035932">
    <property type="entry name" value="HflD-like_sf"/>
</dbReference>
<keyword evidence="3" id="KW-0963">Cytoplasm</keyword>
<reference evidence="5 6" key="1">
    <citation type="journal article" date="2007" name="Genome Biol.">
        <title>Characterization and modeling of the Haemophilus influenzae core and supragenomes based on the complete genomic sequences of Rd and 12 clinical nontypeable strains.</title>
        <authorList>
            <person name="Hogg J.S."/>
            <person name="Hu F.Z."/>
            <person name="Janto B."/>
            <person name="Boissy R."/>
            <person name="Hayes J."/>
            <person name="Keefe R."/>
            <person name="Post J.C."/>
            <person name="Ehrlich G.D."/>
        </authorList>
    </citation>
    <scope>NUCLEOTIDE SEQUENCE [LARGE SCALE GENOMIC DNA]</scope>
    <source>
        <strain evidence="5 6">22.4-21</strain>
    </source>
</reference>
<dbReference type="Gene3D" id="1.10.3890.10">
    <property type="entry name" value="HflD-like"/>
    <property type="match status" value="1"/>
</dbReference>
<evidence type="ECO:0000256" key="2">
    <source>
        <dbReference type="ARBA" id="ARBA00022475"/>
    </source>
</evidence>
<dbReference type="AlphaFoldDB" id="A4P0U4"/>
<evidence type="ECO:0000256" key="4">
    <source>
        <dbReference type="ARBA" id="ARBA00023136"/>
    </source>
</evidence>
<evidence type="ECO:0000256" key="3">
    <source>
        <dbReference type="ARBA" id="ARBA00022490"/>
    </source>
</evidence>
<dbReference type="PANTHER" id="PTHR38100">
    <property type="entry name" value="HIGH FREQUENCY LYSOGENIZATION PROTEIN HFLD"/>
    <property type="match status" value="1"/>
</dbReference>
<dbReference type="Proteomes" id="UP000005596">
    <property type="component" value="Unassembled WGS sequence"/>
</dbReference>
<gene>
    <name evidence="5" type="ORF">CGSHiR3021_04311</name>
</gene>
<dbReference type="SUPFAM" id="SSF101322">
    <property type="entry name" value="YcfC-like"/>
    <property type="match status" value="1"/>
</dbReference>
<dbReference type="PANTHER" id="PTHR38100:SF1">
    <property type="entry name" value="HIGH FREQUENCY LYSOGENIZATION PROTEIN HFLD"/>
    <property type="match status" value="1"/>
</dbReference>